<proteinExistence type="predicted"/>
<dbReference type="SMART" id="SM00220">
    <property type="entry name" value="S_TKc"/>
    <property type="match status" value="1"/>
</dbReference>
<keyword evidence="4" id="KW-0418">Kinase</keyword>
<evidence type="ECO:0000256" key="3">
    <source>
        <dbReference type="ARBA" id="ARBA00022741"/>
    </source>
</evidence>
<evidence type="ECO:0000256" key="4">
    <source>
        <dbReference type="ARBA" id="ARBA00022777"/>
    </source>
</evidence>
<dbReference type="GO" id="GO:0004674">
    <property type="term" value="F:protein serine/threonine kinase activity"/>
    <property type="evidence" value="ECO:0007669"/>
    <property type="project" value="UniProtKB-KW"/>
</dbReference>
<evidence type="ECO:0000259" key="6">
    <source>
        <dbReference type="PROSITE" id="PS50011"/>
    </source>
</evidence>
<evidence type="ECO:0000256" key="1">
    <source>
        <dbReference type="ARBA" id="ARBA00022527"/>
    </source>
</evidence>
<reference evidence="7" key="1">
    <citation type="submission" date="2013-10" db="EMBL/GenBank/DDBJ databases">
        <title>The Genome Sequence of Fusobacterium nucleatum CTI-6.</title>
        <authorList>
            <consortium name="The Broad Institute Genomics Platform"/>
            <person name="Earl A."/>
            <person name="Ward D."/>
            <person name="Feldgarden M."/>
            <person name="Gevers D."/>
            <person name="Kostic A."/>
            <person name="Garrett W."/>
            <person name="Young S.K."/>
            <person name="Zeng Q."/>
            <person name="Gargeya S."/>
            <person name="Fitzgerald M."/>
            <person name="Abouelleil A."/>
            <person name="Alvarado L."/>
            <person name="Berlin A.M."/>
            <person name="Chapman S.B."/>
            <person name="Gainer-Dewar J."/>
            <person name="Goldberg J."/>
            <person name="Gnerre S."/>
            <person name="Griggs A."/>
            <person name="Gujja S."/>
            <person name="Hansen M."/>
            <person name="Howarth C."/>
            <person name="Imamovic A."/>
            <person name="Ireland A."/>
            <person name="Larimer J."/>
            <person name="McCowan C."/>
            <person name="Murphy C."/>
            <person name="Pearson M."/>
            <person name="Poon T.W."/>
            <person name="Priest M."/>
            <person name="Roberts A."/>
            <person name="Saif S."/>
            <person name="Shea T."/>
            <person name="Sykes S."/>
            <person name="Wortman J."/>
            <person name="Nusbaum C."/>
            <person name="Birren B."/>
        </authorList>
    </citation>
    <scope>NUCLEOTIDE SEQUENCE [LARGE SCALE GENOMIC DNA]</scope>
    <source>
        <strain evidence="7">CTI-6</strain>
    </source>
</reference>
<keyword evidence="5" id="KW-0067">ATP-binding</keyword>
<dbReference type="Pfam" id="PF00069">
    <property type="entry name" value="Pkinase"/>
    <property type="match status" value="1"/>
</dbReference>
<dbReference type="AlphaFoldDB" id="U7TRA3"/>
<organism evidence="7">
    <name type="scientific">Fusobacterium nucleatum CTI-6</name>
    <dbReference type="NCBI Taxonomy" id="1316587"/>
    <lineage>
        <taxon>Bacteria</taxon>
        <taxon>Fusobacteriati</taxon>
        <taxon>Fusobacteriota</taxon>
        <taxon>Fusobacteriia</taxon>
        <taxon>Fusobacteriales</taxon>
        <taxon>Fusobacteriaceae</taxon>
        <taxon>Fusobacterium</taxon>
    </lineage>
</organism>
<dbReference type="PANTHER" id="PTHR24351">
    <property type="entry name" value="RIBOSOMAL PROTEIN S6 KINASE"/>
    <property type="match status" value="1"/>
</dbReference>
<dbReference type="PATRIC" id="fig|1316587.3.peg.1905"/>
<gene>
    <name evidence="7" type="ORF">HMPREF1767_01915</name>
</gene>
<name>U7TRA3_FUSNU</name>
<evidence type="ECO:0000256" key="2">
    <source>
        <dbReference type="ARBA" id="ARBA00022679"/>
    </source>
</evidence>
<feature type="domain" description="Protein kinase" evidence="6">
    <location>
        <begin position="18"/>
        <end position="302"/>
    </location>
</feature>
<dbReference type="PROSITE" id="PS50011">
    <property type="entry name" value="PROTEIN_KINASE_DOM"/>
    <property type="match status" value="1"/>
</dbReference>
<keyword evidence="3" id="KW-0547">Nucleotide-binding</keyword>
<sequence>MKEFERGQKIKVYLGGELEVITKLGSGGQGIVYKVKYNNKEYALKWYFPNKIKDKEKFYKNIQRNINLKAPTEAFLWPLAITEECEGSFGYLMDLRPSEYKDFSQFLRAKEKFSSIGAVINAALTISNAFRELHRKGCSYQDLNDGNFFINPKTGDVLICDNDNVAEYGEALGIVGKSRYMAPEVVVGKKLPDVHTDKFSLAVVLYLMLFLNHPLEGQKTICPCLTEELEKKFYGIEPVFVWDSKDNSNRPVRGVHTNEIKLWGLYPKFIRELFEKSFSKEYMIGQDTEHRITEKEWQDAFTKLRDSLIICSCRSETFINTSEVATKCISCGKEIQKPSILKVKKYSVPIQVTKKLYNCHILADSDDFKEVKAEIIAGKNDPTIVGLKNNSDNTWIGILPNGQTKSFGKGEVVKLGKGLKINFGNNNICEII</sequence>
<evidence type="ECO:0000256" key="5">
    <source>
        <dbReference type="ARBA" id="ARBA00022840"/>
    </source>
</evidence>
<dbReference type="Gene3D" id="3.30.200.20">
    <property type="entry name" value="Phosphorylase Kinase, domain 1"/>
    <property type="match status" value="1"/>
</dbReference>
<dbReference type="EMBL" id="AXNV01000021">
    <property type="protein sequence ID" value="ERT46457.1"/>
    <property type="molecule type" value="Genomic_DNA"/>
</dbReference>
<keyword evidence="1" id="KW-0723">Serine/threonine-protein kinase</keyword>
<comment type="caution">
    <text evidence="7">The sequence shown here is derived from an EMBL/GenBank/DDBJ whole genome shotgun (WGS) entry which is preliminary data.</text>
</comment>
<dbReference type="InterPro" id="IPR000719">
    <property type="entry name" value="Prot_kinase_dom"/>
</dbReference>
<dbReference type="Gene3D" id="1.10.510.10">
    <property type="entry name" value="Transferase(Phosphotransferase) domain 1"/>
    <property type="match status" value="1"/>
</dbReference>
<protein>
    <recommendedName>
        <fullName evidence="6">Protein kinase domain-containing protein</fullName>
    </recommendedName>
</protein>
<dbReference type="InterPro" id="IPR011009">
    <property type="entry name" value="Kinase-like_dom_sf"/>
</dbReference>
<dbReference type="SUPFAM" id="SSF56112">
    <property type="entry name" value="Protein kinase-like (PK-like)"/>
    <property type="match status" value="1"/>
</dbReference>
<dbReference type="GO" id="GO:0005524">
    <property type="term" value="F:ATP binding"/>
    <property type="evidence" value="ECO:0007669"/>
    <property type="project" value="UniProtKB-KW"/>
</dbReference>
<accession>U7TRA3</accession>
<keyword evidence="2" id="KW-0808">Transferase</keyword>
<evidence type="ECO:0000313" key="7">
    <source>
        <dbReference type="EMBL" id="ERT46457.1"/>
    </source>
</evidence>